<proteinExistence type="predicted"/>
<gene>
    <name evidence="1" type="ORF">Tci_024159</name>
</gene>
<protein>
    <submittedName>
        <fullName evidence="1">Uncharacterized protein</fullName>
    </submittedName>
</protein>
<name>A0A6L2KRK8_TANCI</name>
<dbReference type="EMBL" id="BKCJ010002978">
    <property type="protein sequence ID" value="GEU52181.1"/>
    <property type="molecule type" value="Genomic_DNA"/>
</dbReference>
<organism evidence="1">
    <name type="scientific">Tanacetum cinerariifolium</name>
    <name type="common">Dalmatian daisy</name>
    <name type="synonym">Chrysanthemum cinerariifolium</name>
    <dbReference type="NCBI Taxonomy" id="118510"/>
    <lineage>
        <taxon>Eukaryota</taxon>
        <taxon>Viridiplantae</taxon>
        <taxon>Streptophyta</taxon>
        <taxon>Embryophyta</taxon>
        <taxon>Tracheophyta</taxon>
        <taxon>Spermatophyta</taxon>
        <taxon>Magnoliopsida</taxon>
        <taxon>eudicotyledons</taxon>
        <taxon>Gunneridae</taxon>
        <taxon>Pentapetalae</taxon>
        <taxon>asterids</taxon>
        <taxon>campanulids</taxon>
        <taxon>Asterales</taxon>
        <taxon>Asteraceae</taxon>
        <taxon>Asteroideae</taxon>
        <taxon>Anthemideae</taxon>
        <taxon>Anthemidinae</taxon>
        <taxon>Tanacetum</taxon>
    </lineage>
</organism>
<comment type="caution">
    <text evidence="1">The sequence shown here is derived from an EMBL/GenBank/DDBJ whole genome shotgun (WGS) entry which is preliminary data.</text>
</comment>
<sequence>MINVDSVELILVVMVKTVVEVEYCRKRMDKCCSEMVSSVDLQRMQVDLDCTHTSDGLHLYGVRVVQDMHEVNHSFRPNERTMFN</sequence>
<dbReference type="AlphaFoldDB" id="A0A6L2KRK8"/>
<evidence type="ECO:0000313" key="1">
    <source>
        <dbReference type="EMBL" id="GEU52181.1"/>
    </source>
</evidence>
<reference evidence="1" key="1">
    <citation type="journal article" date="2019" name="Sci. Rep.">
        <title>Draft genome of Tanacetum cinerariifolium, the natural source of mosquito coil.</title>
        <authorList>
            <person name="Yamashiro T."/>
            <person name="Shiraishi A."/>
            <person name="Satake H."/>
            <person name="Nakayama K."/>
        </authorList>
    </citation>
    <scope>NUCLEOTIDE SEQUENCE</scope>
</reference>
<accession>A0A6L2KRK8</accession>